<sequence>MDGNVVCSEEAEPTPKASILSVVMHVLGVIYVFERHIPSRLHVDHFFLKTMHTTSNMVFFVLIAIALLGRVEAQLPTVGFQNASSCHFVMCDIYHTCAMMACHEGDTCYSACCPNCEGGMCSSCRCPYCIMTVPNELPPS</sequence>
<feature type="transmembrane region" description="Helical" evidence="1">
    <location>
        <begin position="46"/>
        <end position="68"/>
    </location>
</feature>
<accession>A0A1I7Y418</accession>
<protein>
    <submittedName>
        <fullName evidence="3">Transmembrane protein</fullName>
    </submittedName>
</protein>
<proteinExistence type="predicted"/>
<evidence type="ECO:0000256" key="1">
    <source>
        <dbReference type="SAM" id="Phobius"/>
    </source>
</evidence>
<keyword evidence="2" id="KW-1185">Reference proteome</keyword>
<evidence type="ECO:0000313" key="2">
    <source>
        <dbReference type="Proteomes" id="UP000095287"/>
    </source>
</evidence>
<dbReference type="WBParaSite" id="L893_g12509.t1">
    <property type="protein sequence ID" value="L893_g12509.t1"/>
    <property type="gene ID" value="L893_g12509"/>
</dbReference>
<organism evidence="2 3">
    <name type="scientific">Steinernema glaseri</name>
    <dbReference type="NCBI Taxonomy" id="37863"/>
    <lineage>
        <taxon>Eukaryota</taxon>
        <taxon>Metazoa</taxon>
        <taxon>Ecdysozoa</taxon>
        <taxon>Nematoda</taxon>
        <taxon>Chromadorea</taxon>
        <taxon>Rhabditida</taxon>
        <taxon>Tylenchina</taxon>
        <taxon>Panagrolaimomorpha</taxon>
        <taxon>Strongyloidoidea</taxon>
        <taxon>Steinernematidae</taxon>
        <taxon>Steinernema</taxon>
    </lineage>
</organism>
<feature type="transmembrane region" description="Helical" evidence="1">
    <location>
        <begin position="17"/>
        <end position="34"/>
    </location>
</feature>
<dbReference type="Proteomes" id="UP000095287">
    <property type="component" value="Unplaced"/>
</dbReference>
<keyword evidence="1" id="KW-0472">Membrane</keyword>
<evidence type="ECO:0000313" key="3">
    <source>
        <dbReference type="WBParaSite" id="L893_g12509.t1"/>
    </source>
</evidence>
<dbReference type="AlphaFoldDB" id="A0A1I7Y418"/>
<reference evidence="3" key="1">
    <citation type="submission" date="2016-11" db="UniProtKB">
        <authorList>
            <consortium name="WormBaseParasite"/>
        </authorList>
    </citation>
    <scope>IDENTIFICATION</scope>
</reference>
<keyword evidence="1" id="KW-0812">Transmembrane</keyword>
<name>A0A1I7Y418_9BILA</name>
<keyword evidence="1" id="KW-1133">Transmembrane helix</keyword>